<dbReference type="Gene3D" id="3.40.50.1000">
    <property type="entry name" value="HAD superfamily/HAD-like"/>
    <property type="match status" value="1"/>
</dbReference>
<evidence type="ECO:0000313" key="2">
    <source>
        <dbReference type="Proteomes" id="UP000029548"/>
    </source>
</evidence>
<dbReference type="SUPFAM" id="SSF56784">
    <property type="entry name" value="HAD-like"/>
    <property type="match status" value="1"/>
</dbReference>
<name>A0A095Y1L8_9CORY</name>
<dbReference type="Pfam" id="PF00702">
    <property type="entry name" value="Hydrolase"/>
    <property type="match status" value="1"/>
</dbReference>
<keyword evidence="1" id="KW-0378">Hydrolase</keyword>
<reference evidence="1 2" key="1">
    <citation type="submission" date="2014-07" db="EMBL/GenBank/DDBJ databases">
        <authorList>
            <person name="McCorrison J."/>
            <person name="Sanka R."/>
            <person name="Torralba M."/>
            <person name="Gillis M."/>
            <person name="Haft D.H."/>
            <person name="Methe B."/>
            <person name="Sutton G."/>
            <person name="Nelson K.E."/>
        </authorList>
    </citation>
    <scope>NUCLEOTIDE SEQUENCE [LARGE SCALE GENOMIC DNA]</scope>
    <source>
        <strain evidence="1 2">DNF00450</strain>
    </source>
</reference>
<dbReference type="EMBL" id="JRNE01000064">
    <property type="protein sequence ID" value="KGF15946.1"/>
    <property type="molecule type" value="Genomic_DNA"/>
</dbReference>
<dbReference type="GO" id="GO:0016787">
    <property type="term" value="F:hydrolase activity"/>
    <property type="evidence" value="ECO:0007669"/>
    <property type="project" value="UniProtKB-KW"/>
</dbReference>
<dbReference type="InterPro" id="IPR006439">
    <property type="entry name" value="HAD-SF_hydro_IA"/>
</dbReference>
<organism evidence="1 2">
    <name type="scientific">Corynebacterium freneyi DNF00450</name>
    <dbReference type="NCBI Taxonomy" id="1287475"/>
    <lineage>
        <taxon>Bacteria</taxon>
        <taxon>Bacillati</taxon>
        <taxon>Actinomycetota</taxon>
        <taxon>Actinomycetes</taxon>
        <taxon>Mycobacteriales</taxon>
        <taxon>Corynebacteriaceae</taxon>
        <taxon>Corynebacterium</taxon>
    </lineage>
</organism>
<dbReference type="PANTHER" id="PTHR43611:SF3">
    <property type="entry name" value="FLAVIN MONONUCLEOTIDE HYDROLASE 1, CHLOROPLATIC"/>
    <property type="match status" value="1"/>
</dbReference>
<comment type="caution">
    <text evidence="1">The sequence shown here is derived from an EMBL/GenBank/DDBJ whole genome shotgun (WGS) entry which is preliminary data.</text>
</comment>
<sequence length="136" mass="14599">MRGLIIDYCGVLDGTDEERARWRKLMAAARANGVALAVLSNDPGGPGADPIRKFEEEGLVDAVVLSGEVGAEKPEPEVFDITAERLGLPARDCVLVDDSIVNIHGAVSHGMVGVFYQQFDRAVVEIVGLFDLEGDF</sequence>
<dbReference type="NCBIfam" id="TIGR01509">
    <property type="entry name" value="HAD-SF-IA-v3"/>
    <property type="match status" value="1"/>
</dbReference>
<accession>A0A095Y1L8</accession>
<dbReference type="eggNOG" id="COG1011">
    <property type="taxonomic scope" value="Bacteria"/>
</dbReference>
<dbReference type="PANTHER" id="PTHR43611">
    <property type="entry name" value="ALPHA-D-GLUCOSE 1-PHOSPHATE PHOSPHATASE"/>
    <property type="match status" value="1"/>
</dbReference>
<dbReference type="Proteomes" id="UP000029548">
    <property type="component" value="Unassembled WGS sequence"/>
</dbReference>
<dbReference type="InterPro" id="IPR023214">
    <property type="entry name" value="HAD_sf"/>
</dbReference>
<protein>
    <submittedName>
        <fullName evidence="1">HAD family hydrolase</fullName>
    </submittedName>
</protein>
<dbReference type="AlphaFoldDB" id="A0A095Y1L8"/>
<dbReference type="RefSeq" id="WP_035122932.1">
    <property type="nucleotide sequence ID" value="NZ_JRNE01000064.1"/>
</dbReference>
<proteinExistence type="predicted"/>
<gene>
    <name evidence="1" type="ORF">HMPREF1650_09690</name>
</gene>
<dbReference type="InterPro" id="IPR036412">
    <property type="entry name" value="HAD-like_sf"/>
</dbReference>
<evidence type="ECO:0000313" key="1">
    <source>
        <dbReference type="EMBL" id="KGF15946.1"/>
    </source>
</evidence>